<evidence type="ECO:0000313" key="6">
    <source>
        <dbReference type="Proteomes" id="UP000197290"/>
    </source>
</evidence>
<feature type="chain" id="PRO_5012851530" evidence="3">
    <location>
        <begin position="25"/>
        <end position="440"/>
    </location>
</feature>
<dbReference type="GO" id="GO:0046872">
    <property type="term" value="F:metal ion binding"/>
    <property type="evidence" value="ECO:0007669"/>
    <property type="project" value="UniProtKB-KW"/>
</dbReference>
<keyword evidence="6" id="KW-1185">Reference proteome</keyword>
<dbReference type="Proteomes" id="UP000197290">
    <property type="component" value="Unassembled WGS sequence"/>
</dbReference>
<evidence type="ECO:0000256" key="3">
    <source>
        <dbReference type="SAM" id="SignalP"/>
    </source>
</evidence>
<dbReference type="GO" id="GO:0004180">
    <property type="term" value="F:carboxypeptidase activity"/>
    <property type="evidence" value="ECO:0007669"/>
    <property type="project" value="UniProtKB-KW"/>
</dbReference>
<feature type="signal peptide" evidence="3">
    <location>
        <begin position="1"/>
        <end position="24"/>
    </location>
</feature>
<dbReference type="SUPFAM" id="SSF53187">
    <property type="entry name" value="Zn-dependent exopeptidases"/>
    <property type="match status" value="1"/>
</dbReference>
<name>A0A245ZGA6_9SPHN</name>
<dbReference type="SUPFAM" id="SSF55031">
    <property type="entry name" value="Bacterial exopeptidase dimerisation domain"/>
    <property type="match status" value="1"/>
</dbReference>
<dbReference type="EC" id="3.4.17.11" evidence="5"/>
<dbReference type="InterPro" id="IPR002933">
    <property type="entry name" value="Peptidase_M20"/>
</dbReference>
<comment type="caution">
    <text evidence="5">The sequence shown here is derived from an EMBL/GenBank/DDBJ whole genome shotgun (WGS) entry which is preliminary data.</text>
</comment>
<keyword evidence="3" id="KW-0732">Signal</keyword>
<dbReference type="Pfam" id="PF01546">
    <property type="entry name" value="Peptidase_M20"/>
    <property type="match status" value="1"/>
</dbReference>
<keyword evidence="1" id="KW-0479">Metal-binding</keyword>
<dbReference type="Pfam" id="PF07687">
    <property type="entry name" value="M20_dimer"/>
    <property type="match status" value="1"/>
</dbReference>
<gene>
    <name evidence="5" type="primary">cpg2_4</name>
    <name evidence="5" type="ORF">SPDO_26160</name>
</gene>
<dbReference type="InterPro" id="IPR011650">
    <property type="entry name" value="Peptidase_M20_dimer"/>
</dbReference>
<dbReference type="AlphaFoldDB" id="A0A245ZGA6"/>
<organism evidence="5 6">
    <name type="scientific">Sphingomonas dokdonensis</name>
    <dbReference type="NCBI Taxonomy" id="344880"/>
    <lineage>
        <taxon>Bacteria</taxon>
        <taxon>Pseudomonadati</taxon>
        <taxon>Pseudomonadota</taxon>
        <taxon>Alphaproteobacteria</taxon>
        <taxon>Sphingomonadales</taxon>
        <taxon>Sphingomonadaceae</taxon>
        <taxon>Sphingomonas</taxon>
    </lineage>
</organism>
<dbReference type="InterPro" id="IPR050072">
    <property type="entry name" value="Peptidase_M20A"/>
</dbReference>
<evidence type="ECO:0000256" key="1">
    <source>
        <dbReference type="ARBA" id="ARBA00022723"/>
    </source>
</evidence>
<sequence>MPRLTLRAASLALMLVSTAPLAVAAQTAASTAPAAANPAATATIKRITTAPAYAKAVAALDAGHDRWVQTIITLTEIPSPPFKEAARASAYRDLFAAAGLSDVEIDEEGNVLGLRKGTGKSKGLVVVSAHMDTVFPEGTPVKVRREGDKLFAPGVGDDTAGLATQLSLIEAMNAANIRTDTDILFVGTVGEEGLGDLRGVRHLFTKGKYKDRATAFFSLDGGGTDGIVVGGAGSKRYRVTFTGPGGHSYGAFGIVNPMAALSQAVVDLYKVTVPADPKTTFSASVVGGGTSVNAIPREVWMEVDMRSESPEALATLEKNLLAILQRAAAAENAARSTRDGKITVDPKVIGDRPAGQTPRDAAIIQYATAAYANEGLPIELGSASTDANIPISLGIPAITISRVADGGRGHSLDEWISVEKPGNLKVKRLALATILATAGM</sequence>
<accession>A0A245ZGA6</accession>
<keyword evidence="5" id="KW-0645">Protease</keyword>
<keyword evidence="5" id="KW-0121">Carboxypeptidase</keyword>
<feature type="domain" description="Peptidase M20 dimerisation" evidence="4">
    <location>
        <begin position="233"/>
        <end position="329"/>
    </location>
</feature>
<keyword evidence="2 5" id="KW-0378">Hydrolase</keyword>
<reference evidence="5 6" key="1">
    <citation type="submission" date="2017-03" db="EMBL/GenBank/DDBJ databases">
        <title>Genome sequence of Sphingomonas dokdonensis DSM 21029.</title>
        <authorList>
            <person name="Poehlein A."/>
            <person name="Wuebbeler J.H."/>
            <person name="Steinbuechel A."/>
            <person name="Daniel R."/>
        </authorList>
    </citation>
    <scope>NUCLEOTIDE SEQUENCE [LARGE SCALE GENOMIC DNA]</scope>
    <source>
        <strain evidence="5 6">DSM 21029</strain>
    </source>
</reference>
<dbReference type="Gene3D" id="3.40.630.10">
    <property type="entry name" value="Zn peptidases"/>
    <property type="match status" value="1"/>
</dbReference>
<dbReference type="PANTHER" id="PTHR43808:SF17">
    <property type="entry name" value="PEPTIDASE M20"/>
    <property type="match status" value="1"/>
</dbReference>
<dbReference type="RefSeq" id="WP_245829491.1">
    <property type="nucleotide sequence ID" value="NZ_NBBI01000005.1"/>
</dbReference>
<evidence type="ECO:0000313" key="5">
    <source>
        <dbReference type="EMBL" id="OWK28781.1"/>
    </source>
</evidence>
<proteinExistence type="predicted"/>
<dbReference type="PANTHER" id="PTHR43808">
    <property type="entry name" value="ACETYLORNITHINE DEACETYLASE"/>
    <property type="match status" value="1"/>
</dbReference>
<evidence type="ECO:0000259" key="4">
    <source>
        <dbReference type="Pfam" id="PF07687"/>
    </source>
</evidence>
<dbReference type="Gene3D" id="3.30.70.360">
    <property type="match status" value="1"/>
</dbReference>
<dbReference type="EMBL" id="NBBI01000005">
    <property type="protein sequence ID" value="OWK28781.1"/>
    <property type="molecule type" value="Genomic_DNA"/>
</dbReference>
<dbReference type="InterPro" id="IPR036264">
    <property type="entry name" value="Bact_exopeptidase_dim_dom"/>
</dbReference>
<protein>
    <submittedName>
        <fullName evidence="5">Carboxypeptidase G2</fullName>
        <ecNumber evidence="5">3.4.17.11</ecNumber>
    </submittedName>
</protein>
<evidence type="ECO:0000256" key="2">
    <source>
        <dbReference type="ARBA" id="ARBA00022801"/>
    </source>
</evidence>